<sequence>MNREKIDLTISIVVFNNYEQVMETVESIERETSNKISKKVYLIDNSSSLNVFNLEELKKYNDVMVIKNDYNFGFAKAHNVVIPNLNSKYHAIVNPDISLNEDSFSKIIDFMVDDRIGMVIPKIVNVDGSQQYDYRQDITLLDVIIRVFNGKIFKKRYRYHTMQNYNYAKPFLVPFGQGSFLVIRTDLFRSLNGFDERFFMYLEDADLCKRVNQVSKLIYFPNTTVLHRWERKSHKNLRMFIIHLESLLKYFKKWGIKFL</sequence>
<dbReference type="CDD" id="cd04186">
    <property type="entry name" value="GT_2_like_c"/>
    <property type="match status" value="1"/>
</dbReference>
<protein>
    <submittedName>
        <fullName evidence="2">Glycosyl transferase family 2</fullName>
    </submittedName>
</protein>
<reference evidence="2 3" key="1">
    <citation type="submission" date="2016-11" db="EMBL/GenBank/DDBJ databases">
        <title>Interaction between Lactobacillus species and yeast in water kefir.</title>
        <authorList>
            <person name="Behr J."/>
            <person name="Xu D."/>
            <person name="Vogel R.F."/>
        </authorList>
    </citation>
    <scope>NUCLEOTIDE SEQUENCE [LARGE SCALE GENOMIC DNA]</scope>
    <source>
        <strain evidence="2 3">TMW 1.1822</strain>
    </source>
</reference>
<evidence type="ECO:0000259" key="1">
    <source>
        <dbReference type="Pfam" id="PF00535"/>
    </source>
</evidence>
<dbReference type="Gene3D" id="3.90.550.10">
    <property type="entry name" value="Spore Coat Polysaccharide Biosynthesis Protein SpsA, Chain A"/>
    <property type="match status" value="1"/>
</dbReference>
<dbReference type="EMBL" id="CP018176">
    <property type="protein sequence ID" value="AUJ30855.1"/>
    <property type="molecule type" value="Genomic_DNA"/>
</dbReference>
<dbReference type="RefSeq" id="WP_141053027.1">
    <property type="nucleotide sequence ID" value="NZ_CP018176.1"/>
</dbReference>
<dbReference type="Pfam" id="PF00535">
    <property type="entry name" value="Glycos_transf_2"/>
    <property type="match status" value="1"/>
</dbReference>
<dbReference type="InterPro" id="IPR029044">
    <property type="entry name" value="Nucleotide-diphossugar_trans"/>
</dbReference>
<dbReference type="PANTHER" id="PTHR43179:SF10">
    <property type="entry name" value="GLYCOSYL TRANSFERASE"/>
    <property type="match status" value="1"/>
</dbReference>
<organism evidence="2 3">
    <name type="scientific">Liquorilactobacillus hordei</name>
    <dbReference type="NCBI Taxonomy" id="468911"/>
    <lineage>
        <taxon>Bacteria</taxon>
        <taxon>Bacillati</taxon>
        <taxon>Bacillota</taxon>
        <taxon>Bacilli</taxon>
        <taxon>Lactobacillales</taxon>
        <taxon>Lactobacillaceae</taxon>
        <taxon>Liquorilactobacillus</taxon>
    </lineage>
</organism>
<dbReference type="Proteomes" id="UP000314960">
    <property type="component" value="Chromosome"/>
</dbReference>
<gene>
    <name evidence="2" type="ORF">BSQ49_04345</name>
</gene>
<accession>A0A3S6QX95</accession>
<dbReference type="InterPro" id="IPR001173">
    <property type="entry name" value="Glyco_trans_2-like"/>
</dbReference>
<proteinExistence type="predicted"/>
<evidence type="ECO:0000313" key="2">
    <source>
        <dbReference type="EMBL" id="AUJ30855.1"/>
    </source>
</evidence>
<name>A0A3S6QX95_9LACO</name>
<dbReference type="AlphaFoldDB" id="A0A3S6QX95"/>
<keyword evidence="2" id="KW-0808">Transferase</keyword>
<dbReference type="GO" id="GO:0016740">
    <property type="term" value="F:transferase activity"/>
    <property type="evidence" value="ECO:0007669"/>
    <property type="project" value="UniProtKB-KW"/>
</dbReference>
<dbReference type="PANTHER" id="PTHR43179">
    <property type="entry name" value="RHAMNOSYLTRANSFERASE WBBL"/>
    <property type="match status" value="1"/>
</dbReference>
<feature type="domain" description="Glycosyltransferase 2-like" evidence="1">
    <location>
        <begin position="10"/>
        <end position="188"/>
    </location>
</feature>
<dbReference type="KEGG" id="lhw:BSQ49_04345"/>
<evidence type="ECO:0000313" key="3">
    <source>
        <dbReference type="Proteomes" id="UP000314960"/>
    </source>
</evidence>
<dbReference type="SUPFAM" id="SSF53448">
    <property type="entry name" value="Nucleotide-diphospho-sugar transferases"/>
    <property type="match status" value="1"/>
</dbReference>